<dbReference type="PROSITE" id="PS51733">
    <property type="entry name" value="BPL_LPL_CATALYTIC"/>
    <property type="match status" value="1"/>
</dbReference>
<dbReference type="AlphaFoldDB" id="F4PLI0"/>
<dbReference type="Proteomes" id="UP000007797">
    <property type="component" value="Unassembled WGS sequence"/>
</dbReference>
<accession>F4PLI0</accession>
<sequence>MLLFKGVGLTYNSYRPLVTFLISIVPPLSSQSSKYCSTTKEKIKRIIFINKEKMTSSNNEHAYLYADPPIRCDDVKRMFATPQYPGQPVSTIMETTTTLKPQEAVVNSGGGVVQDQFSLYIASEEDANTQSSIPTAFHVKDYFKNLSTILYGKCLIYGQHLSSTQKLMLKYFTYTTPGLVMVADLQNSAVGRGQNMWTSPQGCLVFSFKCRESDGSKLPFLQYVSGLALVKAVDSICPKMKEPVRLKWPNDVYCGGKKIGGILCQSNYFGGSFDVVIGIGINVTNSEPSTCLDAQASQTGLFTRELVLARFMKEFESLYLTFTQNGFKPMQQDYLRAWMHSGQIVKLESQNITVRVEGLADNGYLLARECNANGHVGATSYELHPDGTSFDINQLTLKKKEPIQ</sequence>
<dbReference type="Gene3D" id="3.30.930.10">
    <property type="entry name" value="Bira Bifunctional Protein, Domain 2"/>
    <property type="match status" value="1"/>
</dbReference>
<evidence type="ECO:0000313" key="4">
    <source>
        <dbReference type="EMBL" id="EGG23402.1"/>
    </source>
</evidence>
<evidence type="ECO:0000256" key="2">
    <source>
        <dbReference type="ARBA" id="ARBA00022598"/>
    </source>
</evidence>
<evidence type="ECO:0000259" key="3">
    <source>
        <dbReference type="PROSITE" id="PS51733"/>
    </source>
</evidence>
<dbReference type="Pfam" id="PF02237">
    <property type="entry name" value="BPL_C"/>
    <property type="match status" value="1"/>
</dbReference>
<name>F4PLI0_CACFS</name>
<feature type="domain" description="BPL/LPL catalytic" evidence="3">
    <location>
        <begin position="140"/>
        <end position="323"/>
    </location>
</feature>
<dbReference type="SUPFAM" id="SSF55681">
    <property type="entry name" value="Class II aaRS and biotin synthetases"/>
    <property type="match status" value="1"/>
</dbReference>
<reference evidence="5" key="1">
    <citation type="journal article" date="2011" name="Genome Res.">
        <title>Phylogeny-wide analysis of social amoeba genomes highlights ancient origins for complex intercellular communication.</title>
        <authorList>
            <person name="Heidel A.J."/>
            <person name="Lawal H.M."/>
            <person name="Felder M."/>
            <person name="Schilde C."/>
            <person name="Helps N.R."/>
            <person name="Tunggal B."/>
            <person name="Rivero F."/>
            <person name="John U."/>
            <person name="Schleicher M."/>
            <person name="Eichinger L."/>
            <person name="Platzer M."/>
            <person name="Noegel A.A."/>
            <person name="Schaap P."/>
            <person name="Gloeckner G."/>
        </authorList>
    </citation>
    <scope>NUCLEOTIDE SEQUENCE [LARGE SCALE GENOMIC DNA]</scope>
    <source>
        <strain evidence="5">SH3</strain>
    </source>
</reference>
<gene>
    <name evidence="4" type="primary">hlcs3</name>
    <name evidence="4" type="ORF">DFA_05534</name>
</gene>
<dbReference type="Pfam" id="PF03099">
    <property type="entry name" value="BPL_LplA_LipB"/>
    <property type="match status" value="1"/>
</dbReference>
<dbReference type="CDD" id="cd16442">
    <property type="entry name" value="BPL"/>
    <property type="match status" value="1"/>
</dbReference>
<dbReference type="InterPro" id="IPR045864">
    <property type="entry name" value="aa-tRNA-synth_II/BPL/LPL"/>
</dbReference>
<evidence type="ECO:0000313" key="5">
    <source>
        <dbReference type="Proteomes" id="UP000007797"/>
    </source>
</evidence>
<evidence type="ECO:0000256" key="1">
    <source>
        <dbReference type="ARBA" id="ARBA00009934"/>
    </source>
</evidence>
<dbReference type="RefSeq" id="XP_004361253.1">
    <property type="nucleotide sequence ID" value="XM_004361196.1"/>
</dbReference>
<organism evidence="4 5">
    <name type="scientific">Cavenderia fasciculata</name>
    <name type="common">Slime mold</name>
    <name type="synonym">Dictyostelium fasciculatum</name>
    <dbReference type="NCBI Taxonomy" id="261658"/>
    <lineage>
        <taxon>Eukaryota</taxon>
        <taxon>Amoebozoa</taxon>
        <taxon>Evosea</taxon>
        <taxon>Eumycetozoa</taxon>
        <taxon>Dictyostelia</taxon>
        <taxon>Acytosteliales</taxon>
        <taxon>Cavenderiaceae</taxon>
        <taxon>Cavenderia</taxon>
    </lineage>
</organism>
<dbReference type="GO" id="GO:0004077">
    <property type="term" value="F:biotin--[biotin carboxyl-carrier protein] ligase activity"/>
    <property type="evidence" value="ECO:0007669"/>
    <property type="project" value="InterPro"/>
</dbReference>
<keyword evidence="2 4" id="KW-0436">Ligase</keyword>
<dbReference type="OrthoDB" id="16525at2759"/>
<protein>
    <submittedName>
        <fullName evidence="4">Biotin ligase 3</fullName>
    </submittedName>
</protein>
<dbReference type="GeneID" id="14875735"/>
<dbReference type="GO" id="GO:0005737">
    <property type="term" value="C:cytoplasm"/>
    <property type="evidence" value="ECO:0007669"/>
    <property type="project" value="TreeGrafter"/>
</dbReference>
<keyword evidence="5" id="KW-1185">Reference proteome</keyword>
<comment type="similarity">
    <text evidence="1">Belongs to the biotin--protein ligase family.</text>
</comment>
<dbReference type="PANTHER" id="PTHR12835:SF5">
    <property type="entry name" value="BIOTIN--PROTEIN LIGASE"/>
    <property type="match status" value="1"/>
</dbReference>
<proteinExistence type="inferred from homology"/>
<dbReference type="KEGG" id="dfa:DFA_05534"/>
<dbReference type="NCBIfam" id="TIGR00121">
    <property type="entry name" value="birA_ligase"/>
    <property type="match status" value="1"/>
</dbReference>
<dbReference type="InterPro" id="IPR004143">
    <property type="entry name" value="BPL_LPL_catalytic"/>
</dbReference>
<dbReference type="InterPro" id="IPR003142">
    <property type="entry name" value="BPL_C"/>
</dbReference>
<dbReference type="EMBL" id="GL883008">
    <property type="protein sequence ID" value="EGG23402.1"/>
    <property type="molecule type" value="Genomic_DNA"/>
</dbReference>
<dbReference type="PANTHER" id="PTHR12835">
    <property type="entry name" value="BIOTIN PROTEIN LIGASE"/>
    <property type="match status" value="1"/>
</dbReference>
<dbReference type="STRING" id="1054147.F4PLI0"/>
<dbReference type="OMA" id="ARECNAN"/>
<dbReference type="InterPro" id="IPR004408">
    <property type="entry name" value="Biotin_CoA_COase_ligase"/>
</dbReference>